<keyword evidence="4" id="KW-0732">Signal</keyword>
<dbReference type="InterPro" id="IPR002126">
    <property type="entry name" value="Cadherin-like_dom"/>
</dbReference>
<dbReference type="PRINTS" id="PR00205">
    <property type="entry name" value="CADHERIN"/>
</dbReference>
<keyword evidence="7" id="KW-1185">Reference proteome</keyword>
<gene>
    <name evidence="6" type="ORF">SK128_011579</name>
</gene>
<dbReference type="Proteomes" id="UP001381693">
    <property type="component" value="Unassembled WGS sequence"/>
</dbReference>
<dbReference type="GO" id="GO:0016020">
    <property type="term" value="C:membrane"/>
    <property type="evidence" value="ECO:0007669"/>
    <property type="project" value="InterPro"/>
</dbReference>
<evidence type="ECO:0000256" key="1">
    <source>
        <dbReference type="ARBA" id="ARBA00022692"/>
    </source>
</evidence>
<name>A0AAN8XR39_HALRR</name>
<accession>A0AAN8XR39</accession>
<evidence type="ECO:0000313" key="6">
    <source>
        <dbReference type="EMBL" id="KAK7084194.1"/>
    </source>
</evidence>
<dbReference type="Gene3D" id="2.60.40.60">
    <property type="entry name" value="Cadherins"/>
    <property type="match status" value="2"/>
</dbReference>
<evidence type="ECO:0000256" key="2">
    <source>
        <dbReference type="ARBA" id="ARBA00022989"/>
    </source>
</evidence>
<feature type="chain" id="PRO_5042936216" description="Cadherin domain-containing protein" evidence="4">
    <location>
        <begin position="21"/>
        <end position="411"/>
    </location>
</feature>
<protein>
    <recommendedName>
        <fullName evidence="5">Cadherin domain-containing protein</fullName>
    </recommendedName>
</protein>
<dbReference type="Pfam" id="PF00028">
    <property type="entry name" value="Cadherin"/>
    <property type="match status" value="1"/>
</dbReference>
<evidence type="ECO:0000256" key="4">
    <source>
        <dbReference type="SAM" id="SignalP"/>
    </source>
</evidence>
<dbReference type="PANTHER" id="PTHR24026:SF133">
    <property type="entry name" value="CADHERIN-RELATED FAMILY MEMBER 2"/>
    <property type="match status" value="1"/>
</dbReference>
<dbReference type="InterPro" id="IPR015919">
    <property type="entry name" value="Cadherin-like_sf"/>
</dbReference>
<dbReference type="GO" id="GO:0005509">
    <property type="term" value="F:calcium ion binding"/>
    <property type="evidence" value="ECO:0007669"/>
    <property type="project" value="UniProtKB-UniRule"/>
</dbReference>
<feature type="domain" description="Cadherin" evidence="5">
    <location>
        <begin position="230"/>
        <end position="343"/>
    </location>
</feature>
<feature type="non-terminal residue" evidence="6">
    <location>
        <position position="1"/>
    </location>
</feature>
<reference evidence="6 7" key="1">
    <citation type="submission" date="2023-11" db="EMBL/GenBank/DDBJ databases">
        <title>Halocaridina rubra genome assembly.</title>
        <authorList>
            <person name="Smith C."/>
        </authorList>
    </citation>
    <scope>NUCLEOTIDE SEQUENCE [LARGE SCALE GENOMIC DNA]</scope>
    <source>
        <strain evidence="6">EP-1</strain>
        <tissue evidence="6">Whole</tissue>
    </source>
</reference>
<feature type="signal peptide" evidence="4">
    <location>
        <begin position="1"/>
        <end position="20"/>
    </location>
</feature>
<keyword evidence="2" id="KW-0472">Membrane</keyword>
<dbReference type="EMBL" id="JAXCGZ010002220">
    <property type="protein sequence ID" value="KAK7084194.1"/>
    <property type="molecule type" value="Genomic_DNA"/>
</dbReference>
<keyword evidence="3" id="KW-0106">Calcium</keyword>
<dbReference type="SUPFAM" id="SSF49313">
    <property type="entry name" value="Cadherin-like"/>
    <property type="match status" value="2"/>
</dbReference>
<dbReference type="AlphaFoldDB" id="A0AAN8XR39"/>
<proteinExistence type="predicted"/>
<keyword evidence="1" id="KW-0812">Transmembrane</keyword>
<keyword evidence="2" id="KW-1133">Transmembrane helix</keyword>
<sequence length="411" mass="46184">LLALTAVVSCLADVCQWVESINDTCVEMLDCTPAGNGLSIWEDCDIDSDLFTVTDANFLQVGGCEILTQSDKKVKLSRLVDAEVDNSPNIICAFTTDGNNTFFTIKDINEFGPEPVNGNRVSEASVEENEGNSTVVTFDYIDQDYDETRFLEVELITEEFDLFSYSIDQSADKQKMTITIVTEELDYETRMFYKLEFNIISTDQRGTTMNSTHTVLLSVIDVGDNPPSWVQTVYSQDFPEGDADRSVFNVSAVDRDININNRIQYEITKGNDEGYFQIDPLRGEVKNVKAIDREELAQFGNTFFSLEITAQEYIDEAPAPEPSSSITTTNVYITDINNKIPAFNAPSYEIEIPELTGQNANLNIEMFVFDMDERGPRPTSRFRSSRCIVIQFSALADNLNKQPLHSPILMQ</sequence>
<feature type="domain" description="Cadherin" evidence="5">
    <location>
        <begin position="118"/>
        <end position="229"/>
    </location>
</feature>
<evidence type="ECO:0000313" key="7">
    <source>
        <dbReference type="Proteomes" id="UP001381693"/>
    </source>
</evidence>
<dbReference type="CDD" id="cd11304">
    <property type="entry name" value="Cadherin_repeat"/>
    <property type="match status" value="2"/>
</dbReference>
<dbReference type="PANTHER" id="PTHR24026">
    <property type="entry name" value="FAT ATYPICAL CADHERIN-RELATED"/>
    <property type="match status" value="1"/>
</dbReference>
<evidence type="ECO:0000256" key="3">
    <source>
        <dbReference type="PROSITE-ProRule" id="PRU00043"/>
    </source>
</evidence>
<dbReference type="PROSITE" id="PS50268">
    <property type="entry name" value="CADHERIN_2"/>
    <property type="match status" value="2"/>
</dbReference>
<organism evidence="6 7">
    <name type="scientific">Halocaridina rubra</name>
    <name type="common">Hawaiian red shrimp</name>
    <dbReference type="NCBI Taxonomy" id="373956"/>
    <lineage>
        <taxon>Eukaryota</taxon>
        <taxon>Metazoa</taxon>
        <taxon>Ecdysozoa</taxon>
        <taxon>Arthropoda</taxon>
        <taxon>Crustacea</taxon>
        <taxon>Multicrustacea</taxon>
        <taxon>Malacostraca</taxon>
        <taxon>Eumalacostraca</taxon>
        <taxon>Eucarida</taxon>
        <taxon>Decapoda</taxon>
        <taxon>Pleocyemata</taxon>
        <taxon>Caridea</taxon>
        <taxon>Atyoidea</taxon>
        <taxon>Atyidae</taxon>
        <taxon>Halocaridina</taxon>
    </lineage>
</organism>
<evidence type="ECO:0000259" key="5">
    <source>
        <dbReference type="PROSITE" id="PS50268"/>
    </source>
</evidence>
<comment type="caution">
    <text evidence="6">The sequence shown here is derived from an EMBL/GenBank/DDBJ whole genome shotgun (WGS) entry which is preliminary data.</text>
</comment>
<dbReference type="GO" id="GO:0007156">
    <property type="term" value="P:homophilic cell adhesion via plasma membrane adhesion molecules"/>
    <property type="evidence" value="ECO:0007669"/>
    <property type="project" value="InterPro"/>
</dbReference>
<dbReference type="SMART" id="SM00112">
    <property type="entry name" value="CA"/>
    <property type="match status" value="2"/>
</dbReference>